<feature type="domain" description="L,D-TPase catalytic" evidence="7">
    <location>
        <begin position="417"/>
        <end position="554"/>
    </location>
</feature>
<dbReference type="PANTHER" id="PTHR30582:SF2">
    <property type="entry name" value="L,D-TRANSPEPTIDASE YCIB-RELATED"/>
    <property type="match status" value="1"/>
</dbReference>
<dbReference type="GO" id="GO:0005576">
    <property type="term" value="C:extracellular region"/>
    <property type="evidence" value="ECO:0007669"/>
    <property type="project" value="TreeGrafter"/>
</dbReference>
<evidence type="ECO:0000256" key="2">
    <source>
        <dbReference type="ARBA" id="ARBA00022679"/>
    </source>
</evidence>
<dbReference type="Gene3D" id="2.40.440.10">
    <property type="entry name" value="L,D-transpeptidase catalytic domain-like"/>
    <property type="match status" value="1"/>
</dbReference>
<dbReference type="GO" id="GO:0071555">
    <property type="term" value="P:cell wall organization"/>
    <property type="evidence" value="ECO:0007669"/>
    <property type="project" value="UniProtKB-UniRule"/>
</dbReference>
<protein>
    <recommendedName>
        <fullName evidence="7">L,D-TPase catalytic domain-containing protein</fullName>
    </recommendedName>
</protein>
<evidence type="ECO:0000256" key="4">
    <source>
        <dbReference type="ARBA" id="ARBA00022984"/>
    </source>
</evidence>
<dbReference type="InterPro" id="IPR038063">
    <property type="entry name" value="Transpep_catalytic_dom"/>
</dbReference>
<dbReference type="GO" id="GO:0016740">
    <property type="term" value="F:transferase activity"/>
    <property type="evidence" value="ECO:0007669"/>
    <property type="project" value="UniProtKB-KW"/>
</dbReference>
<keyword evidence="4 6" id="KW-0573">Peptidoglycan synthesis</keyword>
<accession>A0A8J3HVF3</accession>
<dbReference type="UniPathway" id="UPA00219"/>
<feature type="active site" description="Nucleophile" evidence="6">
    <location>
        <position position="530"/>
    </location>
</feature>
<keyword evidence="9" id="KW-1185">Reference proteome</keyword>
<dbReference type="InterPro" id="IPR050979">
    <property type="entry name" value="LD-transpeptidase"/>
</dbReference>
<gene>
    <name evidence="8" type="ORF">KSX_26520</name>
</gene>
<sequence length="554" mass="62197">MSKRVTHLGLLIVLLASLLSLLSACGSDPRVQQESSQSRNKLNQLVQHAKSIGIPATTLQPVLKQKDALDTSSAPWNPFNAQLVNDYYTNTATRYDQLTLQLQGLISATTERSDNQAQNDLQKLQITIAQQRSKGYPVDTIQKLYEQNVNTMHTAKLPKDFFAVSRQVNDATQTLNMMPTTSDKLKTFKGTIDLMAEGKMDVTTLQSQYKSDQDEMAKATKPGDLQDINKTIEAQYQQAATSFTQAIPYIAKSKVDDLDSKIKQLKGEGVDVSKYEKNLTSARELQQKTKTLDDYKKLSTQIEKDLSAMQKDLVMVQARKLLKSFHNEVNKWGNSHLVAGAYYLNVGYMAQGIGEDLDAELANASTTEEYQTALNDIQNAIFHHKMLEQNYNDKTPSDQVHQTDMQLLNRYQLNNSTAIVVSFTEEALRFYKNGKLIYSFLITSGRQELPALPGLWTVLSRQTDIVFKSPYPKGSPYWYEDTPIKVAIGYHAGGYFLHDSPWRWNYGPGTQFPHTDGSGNESASNGTHGCINMPPEQADWVLANSDWNTSIVIY</sequence>
<evidence type="ECO:0000256" key="5">
    <source>
        <dbReference type="ARBA" id="ARBA00023316"/>
    </source>
</evidence>
<feature type="active site" description="Proton donor/acceptor" evidence="6">
    <location>
        <position position="498"/>
    </location>
</feature>
<comment type="pathway">
    <text evidence="1 6">Cell wall biogenesis; peptidoglycan biosynthesis.</text>
</comment>
<dbReference type="GO" id="GO:0008360">
    <property type="term" value="P:regulation of cell shape"/>
    <property type="evidence" value="ECO:0007669"/>
    <property type="project" value="UniProtKB-UniRule"/>
</dbReference>
<evidence type="ECO:0000256" key="6">
    <source>
        <dbReference type="PROSITE-ProRule" id="PRU01373"/>
    </source>
</evidence>
<proteinExistence type="predicted"/>
<evidence type="ECO:0000313" key="9">
    <source>
        <dbReference type="Proteomes" id="UP000612362"/>
    </source>
</evidence>
<dbReference type="SUPFAM" id="SSF141523">
    <property type="entry name" value="L,D-transpeptidase catalytic domain-like"/>
    <property type="match status" value="1"/>
</dbReference>
<evidence type="ECO:0000313" key="8">
    <source>
        <dbReference type="EMBL" id="GHO44489.1"/>
    </source>
</evidence>
<dbReference type="PANTHER" id="PTHR30582">
    <property type="entry name" value="L,D-TRANSPEPTIDASE"/>
    <property type="match status" value="1"/>
</dbReference>
<dbReference type="PROSITE" id="PS52029">
    <property type="entry name" value="LD_TPASE"/>
    <property type="match status" value="1"/>
</dbReference>
<reference evidence="8" key="1">
    <citation type="submission" date="2020-10" db="EMBL/GenBank/DDBJ databases">
        <title>Taxonomic study of unclassified bacteria belonging to the class Ktedonobacteria.</title>
        <authorList>
            <person name="Yabe S."/>
            <person name="Wang C.M."/>
            <person name="Zheng Y."/>
            <person name="Sakai Y."/>
            <person name="Cavaletti L."/>
            <person name="Monciardini P."/>
            <person name="Donadio S."/>
        </authorList>
    </citation>
    <scope>NUCLEOTIDE SEQUENCE</scope>
    <source>
        <strain evidence="8">SOSP1-1</strain>
    </source>
</reference>
<dbReference type="EMBL" id="BNJF01000001">
    <property type="protein sequence ID" value="GHO44489.1"/>
    <property type="molecule type" value="Genomic_DNA"/>
</dbReference>
<evidence type="ECO:0000256" key="3">
    <source>
        <dbReference type="ARBA" id="ARBA00022960"/>
    </source>
</evidence>
<keyword evidence="5 6" id="KW-0961">Cell wall biogenesis/degradation</keyword>
<comment type="caution">
    <text evidence="8">The sequence shown here is derived from an EMBL/GenBank/DDBJ whole genome shotgun (WGS) entry which is preliminary data.</text>
</comment>
<keyword evidence="3 6" id="KW-0133">Cell shape</keyword>
<dbReference type="PROSITE" id="PS51257">
    <property type="entry name" value="PROKAR_LIPOPROTEIN"/>
    <property type="match status" value="1"/>
</dbReference>
<dbReference type="CDD" id="cd16913">
    <property type="entry name" value="YkuD_like"/>
    <property type="match status" value="1"/>
</dbReference>
<dbReference type="Proteomes" id="UP000612362">
    <property type="component" value="Unassembled WGS sequence"/>
</dbReference>
<dbReference type="Pfam" id="PF03734">
    <property type="entry name" value="YkuD"/>
    <property type="match status" value="1"/>
</dbReference>
<dbReference type="GO" id="GO:0071972">
    <property type="term" value="F:peptidoglycan L,D-transpeptidase activity"/>
    <property type="evidence" value="ECO:0007669"/>
    <property type="project" value="TreeGrafter"/>
</dbReference>
<dbReference type="RefSeq" id="WP_236031137.1">
    <property type="nucleotide sequence ID" value="NZ_BNJF01000001.1"/>
</dbReference>
<dbReference type="AlphaFoldDB" id="A0A8J3HVF3"/>
<organism evidence="8 9">
    <name type="scientific">Ktedonospora formicarum</name>
    <dbReference type="NCBI Taxonomy" id="2778364"/>
    <lineage>
        <taxon>Bacteria</taxon>
        <taxon>Bacillati</taxon>
        <taxon>Chloroflexota</taxon>
        <taxon>Ktedonobacteria</taxon>
        <taxon>Ktedonobacterales</taxon>
        <taxon>Ktedonobacteraceae</taxon>
        <taxon>Ktedonospora</taxon>
    </lineage>
</organism>
<name>A0A8J3HVF3_9CHLR</name>
<dbReference type="GO" id="GO:0018104">
    <property type="term" value="P:peptidoglycan-protein cross-linking"/>
    <property type="evidence" value="ECO:0007669"/>
    <property type="project" value="TreeGrafter"/>
</dbReference>
<keyword evidence="2" id="KW-0808">Transferase</keyword>
<dbReference type="InterPro" id="IPR005490">
    <property type="entry name" value="LD_TPept_cat_dom"/>
</dbReference>
<evidence type="ECO:0000259" key="7">
    <source>
        <dbReference type="PROSITE" id="PS52029"/>
    </source>
</evidence>
<evidence type="ECO:0000256" key="1">
    <source>
        <dbReference type="ARBA" id="ARBA00004752"/>
    </source>
</evidence>